<dbReference type="EMBL" id="CM042042">
    <property type="protein sequence ID" value="KAI3704562.1"/>
    <property type="molecule type" value="Genomic_DNA"/>
</dbReference>
<protein>
    <submittedName>
        <fullName evidence="1">Uncharacterized protein</fullName>
    </submittedName>
</protein>
<reference evidence="1 2" key="2">
    <citation type="journal article" date="2022" name="Mol. Ecol. Resour.">
        <title>The genomes of chicory, endive, great burdock and yacon provide insights into Asteraceae paleo-polyploidization history and plant inulin production.</title>
        <authorList>
            <person name="Fan W."/>
            <person name="Wang S."/>
            <person name="Wang H."/>
            <person name="Wang A."/>
            <person name="Jiang F."/>
            <person name="Liu H."/>
            <person name="Zhao H."/>
            <person name="Xu D."/>
            <person name="Zhang Y."/>
        </authorList>
    </citation>
    <scope>NUCLEOTIDE SEQUENCE [LARGE SCALE GENOMIC DNA]</scope>
    <source>
        <strain evidence="2">cv. Yunnan</strain>
        <tissue evidence="1">Leaves</tissue>
    </source>
</reference>
<evidence type="ECO:0000313" key="1">
    <source>
        <dbReference type="EMBL" id="KAI3704562.1"/>
    </source>
</evidence>
<comment type="caution">
    <text evidence="1">The sequence shown here is derived from an EMBL/GenBank/DDBJ whole genome shotgun (WGS) entry which is preliminary data.</text>
</comment>
<dbReference type="Proteomes" id="UP001056120">
    <property type="component" value="Linkage Group LG25"/>
</dbReference>
<name>A0ACB9A406_9ASTR</name>
<reference evidence="2" key="1">
    <citation type="journal article" date="2022" name="Mol. Ecol. Resour.">
        <title>The genomes of chicory, endive, great burdock and yacon provide insights into Asteraceae palaeo-polyploidization history and plant inulin production.</title>
        <authorList>
            <person name="Fan W."/>
            <person name="Wang S."/>
            <person name="Wang H."/>
            <person name="Wang A."/>
            <person name="Jiang F."/>
            <person name="Liu H."/>
            <person name="Zhao H."/>
            <person name="Xu D."/>
            <person name="Zhang Y."/>
        </authorList>
    </citation>
    <scope>NUCLEOTIDE SEQUENCE [LARGE SCALE GENOMIC DNA]</scope>
    <source>
        <strain evidence="2">cv. Yunnan</strain>
    </source>
</reference>
<evidence type="ECO:0000313" key="2">
    <source>
        <dbReference type="Proteomes" id="UP001056120"/>
    </source>
</evidence>
<keyword evidence="2" id="KW-1185">Reference proteome</keyword>
<sequence>MINSVHHQTNNSTTKLVNSILTMTSKQLHVAIISSPGIGHLLPGLLLGHRDIFATDSFVIAEEFGILKYVFVTGNAWFTGLFSYSPVLDKQIVGQYVDQKEPLEIPGCKPVRPEDVVDAMMNRDHETYGVYIKLAIGVTLADGMLINTWEDLEPQSLDALRTNEILRLVIKHKPVYTVGPVYKRHEPHVSKNEVVEWLDKQPERSVVYVSFGSGGTISVEQMNELAWGLELSQQRFVWVVRPPTEQGSDGYFLKGGQSGGPDGCPSGPCCGYLPRDFLRRTEKVGIVVASWAPQVEILNHRSVGGFLTHCGWNSTLESITSGVPMIAWPLYAEQKMNANMLTEELKVAVRSEVLSTKKVVGRKEVARMVMGLVEGEEGKAMKVRVNRLKDDAEKAISENGSSYISVCKFVDDCWSRIQ</sequence>
<gene>
    <name evidence="1" type="ORF">L1987_74786</name>
</gene>
<organism evidence="1 2">
    <name type="scientific">Smallanthus sonchifolius</name>
    <dbReference type="NCBI Taxonomy" id="185202"/>
    <lineage>
        <taxon>Eukaryota</taxon>
        <taxon>Viridiplantae</taxon>
        <taxon>Streptophyta</taxon>
        <taxon>Embryophyta</taxon>
        <taxon>Tracheophyta</taxon>
        <taxon>Spermatophyta</taxon>
        <taxon>Magnoliopsida</taxon>
        <taxon>eudicotyledons</taxon>
        <taxon>Gunneridae</taxon>
        <taxon>Pentapetalae</taxon>
        <taxon>asterids</taxon>
        <taxon>campanulids</taxon>
        <taxon>Asterales</taxon>
        <taxon>Asteraceae</taxon>
        <taxon>Asteroideae</taxon>
        <taxon>Heliantheae alliance</taxon>
        <taxon>Millerieae</taxon>
        <taxon>Smallanthus</taxon>
    </lineage>
</organism>
<accession>A0ACB9A406</accession>
<proteinExistence type="predicted"/>